<evidence type="ECO:0000313" key="3">
    <source>
        <dbReference type="Proteomes" id="UP000244496"/>
    </source>
</evidence>
<feature type="region of interest" description="Disordered" evidence="1">
    <location>
        <begin position="72"/>
        <end position="91"/>
    </location>
</feature>
<feature type="compositionally biased region" description="Basic and acidic residues" evidence="1">
    <location>
        <begin position="82"/>
        <end position="91"/>
    </location>
</feature>
<dbReference type="EMBL" id="CP028918">
    <property type="protein sequence ID" value="AWB48498.1"/>
    <property type="molecule type" value="Genomic_DNA"/>
</dbReference>
<protein>
    <submittedName>
        <fullName evidence="2">Uncharacterized protein</fullName>
    </submittedName>
</protein>
<sequence length="91" mass="9640">MRNMDLRGTESEASRGLVGKYVDTVAWPDERFEVRSKGFSLPCGRSGSSRGRMSLTAGPVRSAIFRSAISGVSALPGPAPTAKRDSSTLHG</sequence>
<evidence type="ECO:0000313" key="2">
    <source>
        <dbReference type="EMBL" id="AWB48498.1"/>
    </source>
</evidence>
<dbReference type="KEGG" id="geh:HYN69_08215"/>
<proteinExistence type="predicted"/>
<name>A0A2S0UL06_9RHOB</name>
<gene>
    <name evidence="2" type="ORF">HYN69_08215</name>
</gene>
<keyword evidence="3" id="KW-1185">Reference proteome</keyword>
<dbReference type="AlphaFoldDB" id="A0A2S0UL06"/>
<dbReference type="Proteomes" id="UP000244496">
    <property type="component" value="Chromosome"/>
</dbReference>
<accession>A0A2S0UL06</accession>
<evidence type="ECO:0000256" key="1">
    <source>
        <dbReference type="SAM" id="MobiDB-lite"/>
    </source>
</evidence>
<organism evidence="2 3">
    <name type="scientific">Paragemmobacter aquarius</name>
    <dbReference type="NCBI Taxonomy" id="2169400"/>
    <lineage>
        <taxon>Bacteria</taxon>
        <taxon>Pseudomonadati</taxon>
        <taxon>Pseudomonadota</taxon>
        <taxon>Alphaproteobacteria</taxon>
        <taxon>Rhodobacterales</taxon>
        <taxon>Paracoccaceae</taxon>
        <taxon>Paragemmobacter</taxon>
    </lineage>
</organism>
<reference evidence="2 3" key="1">
    <citation type="submission" date="2018-04" db="EMBL/GenBank/DDBJ databases">
        <title>Genome sequencing of Gemmobacter.</title>
        <authorList>
            <person name="Yi H."/>
            <person name="Baek M.-G."/>
        </authorList>
    </citation>
    <scope>NUCLEOTIDE SEQUENCE [LARGE SCALE GENOMIC DNA]</scope>
    <source>
        <strain evidence="2 3">HYN0069</strain>
    </source>
</reference>